<dbReference type="EMBL" id="JACXAI010000042">
    <property type="protein sequence ID" value="MBD1383068.1"/>
    <property type="molecule type" value="Genomic_DNA"/>
</dbReference>
<keyword evidence="1" id="KW-1133">Transmembrane helix</keyword>
<dbReference type="Proteomes" id="UP000626844">
    <property type="component" value="Unassembled WGS sequence"/>
</dbReference>
<keyword evidence="1" id="KW-0812">Transmembrane</keyword>
<name>A0A926NM01_9BACI</name>
<feature type="transmembrane region" description="Helical" evidence="1">
    <location>
        <begin position="7"/>
        <end position="24"/>
    </location>
</feature>
<dbReference type="AlphaFoldDB" id="A0A926NM01"/>
<reference evidence="2" key="1">
    <citation type="submission" date="2020-09" db="EMBL/GenBank/DDBJ databases">
        <title>A novel bacterium of genus Bacillus, isolated from South China Sea.</title>
        <authorList>
            <person name="Huang H."/>
            <person name="Mo K."/>
            <person name="Hu Y."/>
        </authorList>
    </citation>
    <scope>NUCLEOTIDE SEQUENCE</scope>
    <source>
        <strain evidence="2">IB182487</strain>
    </source>
</reference>
<evidence type="ECO:0000313" key="2">
    <source>
        <dbReference type="EMBL" id="MBD1383068.1"/>
    </source>
</evidence>
<evidence type="ECO:0000256" key="1">
    <source>
        <dbReference type="SAM" id="Phobius"/>
    </source>
</evidence>
<protein>
    <submittedName>
        <fullName evidence="2">Uncharacterized protein</fullName>
    </submittedName>
</protein>
<keyword evidence="3" id="KW-1185">Reference proteome</keyword>
<comment type="caution">
    <text evidence="2">The sequence shown here is derived from an EMBL/GenBank/DDBJ whole genome shotgun (WGS) entry which is preliminary data.</text>
</comment>
<proteinExistence type="predicted"/>
<keyword evidence="1" id="KW-0472">Membrane</keyword>
<feature type="transmembrane region" description="Helical" evidence="1">
    <location>
        <begin position="30"/>
        <end position="48"/>
    </location>
</feature>
<gene>
    <name evidence="2" type="ORF">IC621_22965</name>
</gene>
<organism evidence="2 3">
    <name type="scientific">Metabacillus arenae</name>
    <dbReference type="NCBI Taxonomy" id="2771434"/>
    <lineage>
        <taxon>Bacteria</taxon>
        <taxon>Bacillati</taxon>
        <taxon>Bacillota</taxon>
        <taxon>Bacilli</taxon>
        <taxon>Bacillales</taxon>
        <taxon>Bacillaceae</taxon>
        <taxon>Metabacillus</taxon>
    </lineage>
</organism>
<sequence length="57" mass="6489">MRFVPLIIAVAAIVFTFFLNILGLMKMAPLFITSPLLFITILVTIYLVSHRKTFKGF</sequence>
<evidence type="ECO:0000313" key="3">
    <source>
        <dbReference type="Proteomes" id="UP000626844"/>
    </source>
</evidence>
<accession>A0A926NM01</accession>